<sequence>MSAVSLRQQQPAITALAELARTCPDLPAASLRTDQFKPGEVIVQLDSVADFEAWREGLGLAPDAVDLTTYRTAPGSGQMELRTTVTGVPVHVWVAMSQLPLGVAS</sequence>
<dbReference type="Proteomes" id="UP000477722">
    <property type="component" value="Unassembled WGS sequence"/>
</dbReference>
<protein>
    <submittedName>
        <fullName evidence="1">Uncharacterized protein</fullName>
    </submittedName>
</protein>
<name>A0A6G4WV62_9ACTN</name>
<evidence type="ECO:0000313" key="1">
    <source>
        <dbReference type="EMBL" id="NGO69166.1"/>
    </source>
</evidence>
<accession>A0A6G4WV62</accession>
<comment type="caution">
    <text evidence="1">The sequence shown here is derived from an EMBL/GenBank/DDBJ whole genome shotgun (WGS) entry which is preliminary data.</text>
</comment>
<evidence type="ECO:0000313" key="2">
    <source>
        <dbReference type="Proteomes" id="UP000477722"/>
    </source>
</evidence>
<dbReference type="AlphaFoldDB" id="A0A6G4WV62"/>
<keyword evidence="2" id="KW-1185">Reference proteome</keyword>
<dbReference type="RefSeq" id="WP_165298861.1">
    <property type="nucleotide sequence ID" value="NZ_JAAKZZ010000100.1"/>
</dbReference>
<proteinExistence type="predicted"/>
<gene>
    <name evidence="1" type="ORF">G5C65_12525</name>
</gene>
<dbReference type="EMBL" id="JAAKZZ010000100">
    <property type="protein sequence ID" value="NGO69166.1"/>
    <property type="molecule type" value="Genomic_DNA"/>
</dbReference>
<reference evidence="1 2" key="1">
    <citation type="submission" date="2020-02" db="EMBL/GenBank/DDBJ databases">
        <title>Whole-genome analyses of novel actinobacteria.</title>
        <authorList>
            <person name="Sahin N."/>
            <person name="Tatar D."/>
        </authorList>
    </citation>
    <scope>NUCLEOTIDE SEQUENCE [LARGE SCALE GENOMIC DNA]</scope>
    <source>
        <strain evidence="1 2">SB3404</strain>
    </source>
</reference>
<organism evidence="1 2">
    <name type="scientific">Streptomyces boncukensis</name>
    <dbReference type="NCBI Taxonomy" id="2711219"/>
    <lineage>
        <taxon>Bacteria</taxon>
        <taxon>Bacillati</taxon>
        <taxon>Actinomycetota</taxon>
        <taxon>Actinomycetes</taxon>
        <taxon>Kitasatosporales</taxon>
        <taxon>Streptomycetaceae</taxon>
        <taxon>Streptomyces</taxon>
    </lineage>
</organism>